<organism evidence="1 2">
    <name type="scientific">Cirrhinus molitorella</name>
    <name type="common">mud carp</name>
    <dbReference type="NCBI Taxonomy" id="172907"/>
    <lineage>
        <taxon>Eukaryota</taxon>
        <taxon>Metazoa</taxon>
        <taxon>Chordata</taxon>
        <taxon>Craniata</taxon>
        <taxon>Vertebrata</taxon>
        <taxon>Euteleostomi</taxon>
        <taxon>Actinopterygii</taxon>
        <taxon>Neopterygii</taxon>
        <taxon>Teleostei</taxon>
        <taxon>Ostariophysi</taxon>
        <taxon>Cypriniformes</taxon>
        <taxon>Cyprinidae</taxon>
        <taxon>Labeoninae</taxon>
        <taxon>Labeonini</taxon>
        <taxon>Cirrhinus</taxon>
    </lineage>
</organism>
<proteinExistence type="predicted"/>
<gene>
    <name evidence="1" type="ORF">QQF64_009366</name>
</gene>
<dbReference type="EMBL" id="JAYMGO010000016">
    <property type="protein sequence ID" value="KAL1258789.1"/>
    <property type="molecule type" value="Genomic_DNA"/>
</dbReference>
<feature type="non-terminal residue" evidence="1">
    <location>
        <position position="1"/>
    </location>
</feature>
<protein>
    <submittedName>
        <fullName evidence="1">Uncharacterized protein</fullName>
    </submittedName>
</protein>
<name>A0ABR3M403_9TELE</name>
<sequence length="75" mass="8374">PYRGFRSKIPVLPVELKTRKIFQVGVTIALNKANKPSPLCLSLSPSCFKLTFALTRILLCATVHARTTEHLPIEQ</sequence>
<evidence type="ECO:0000313" key="2">
    <source>
        <dbReference type="Proteomes" id="UP001558613"/>
    </source>
</evidence>
<reference evidence="1 2" key="1">
    <citation type="submission" date="2023-09" db="EMBL/GenBank/DDBJ databases">
        <authorList>
            <person name="Wang M."/>
        </authorList>
    </citation>
    <scope>NUCLEOTIDE SEQUENCE [LARGE SCALE GENOMIC DNA]</scope>
    <source>
        <strain evidence="1">GT-2023</strain>
        <tissue evidence="1">Liver</tissue>
    </source>
</reference>
<comment type="caution">
    <text evidence="1">The sequence shown here is derived from an EMBL/GenBank/DDBJ whole genome shotgun (WGS) entry which is preliminary data.</text>
</comment>
<evidence type="ECO:0000313" key="1">
    <source>
        <dbReference type="EMBL" id="KAL1258789.1"/>
    </source>
</evidence>
<accession>A0ABR3M403</accession>
<dbReference type="Proteomes" id="UP001558613">
    <property type="component" value="Unassembled WGS sequence"/>
</dbReference>
<keyword evidence="2" id="KW-1185">Reference proteome</keyword>